<dbReference type="PRINTS" id="PR00385">
    <property type="entry name" value="P450"/>
</dbReference>
<evidence type="ECO:0000256" key="2">
    <source>
        <dbReference type="PIRSR" id="PIRSR602401-1"/>
    </source>
</evidence>
<dbReference type="AlphaFoldDB" id="A0AAW1RPJ8"/>
<sequence length="535" mass="59798">MAYSLVLVLLVATSAVFFLVASKTAKWLRAFLYLRQRLPCSERARSLLSPTGDLANMNTPDRHRVVTALAEQFGPVFYLRALWLQARYTAVAIADPYLISEVLSNEALDKQSSHGYWIIDKMMSDHGEVNLVSSQTDAYWRSIRKVVATSFSTQQLKKNYHKVAAAGEDLVQVLKDNGADKAIDMHHGLLCVTVDVISRFGFNQNFGAVTSFGGGSGQHEFLDSILVATVEAQEFLKKPLRKFLGFLPHVRHSYATFEHFKTFMRNLVNQVKAAGEPAADDMTIAAQLMRCKDPATNKPLSDGQLLPMASMFFWAGYDTTGNTMTWTIFQISQHPKVEAKIVEELRHHAFLATPDKPVPETPKFEDLTRLTYLQSVIKEAQRLYPAVGQGTGRSSDVDVWLDNGKLKIPAGTTVWVMTHALQNTSHIWEDHDQFIPERWEEAGIENARPREDGQKGADNGSAKRWMPFLEGRRNCVGQPLARTSMASTLCRLYGNFSFRLADEMGGPEGVRDSESLALAIINPSNGMFMHAIPRV</sequence>
<dbReference type="EMBL" id="JALJOS010000008">
    <property type="protein sequence ID" value="KAK9835684.1"/>
    <property type="molecule type" value="Genomic_DNA"/>
</dbReference>
<keyword evidence="2" id="KW-0479">Metal-binding</keyword>
<keyword evidence="2" id="KW-0349">Heme</keyword>
<dbReference type="PANTHER" id="PTHR24305:SF166">
    <property type="entry name" value="CYTOCHROME P450 12A4, MITOCHONDRIAL-RELATED"/>
    <property type="match status" value="1"/>
</dbReference>
<dbReference type="PRINTS" id="PR00463">
    <property type="entry name" value="EP450I"/>
</dbReference>
<comment type="caution">
    <text evidence="3">The sequence shown here is derived from an EMBL/GenBank/DDBJ whole genome shotgun (WGS) entry which is preliminary data.</text>
</comment>
<dbReference type="Pfam" id="PF00067">
    <property type="entry name" value="p450"/>
    <property type="match status" value="1"/>
</dbReference>
<keyword evidence="2" id="KW-0408">Iron</keyword>
<dbReference type="Gene3D" id="1.10.630.10">
    <property type="entry name" value="Cytochrome P450"/>
    <property type="match status" value="1"/>
</dbReference>
<dbReference type="GO" id="GO:0020037">
    <property type="term" value="F:heme binding"/>
    <property type="evidence" value="ECO:0007669"/>
    <property type="project" value="InterPro"/>
</dbReference>
<protein>
    <recommendedName>
        <fullName evidence="5">Cytochrome P450</fullName>
    </recommendedName>
</protein>
<evidence type="ECO:0000313" key="3">
    <source>
        <dbReference type="EMBL" id="KAK9835684.1"/>
    </source>
</evidence>
<evidence type="ECO:0000256" key="1">
    <source>
        <dbReference type="ARBA" id="ARBA00010617"/>
    </source>
</evidence>
<proteinExistence type="inferred from homology"/>
<evidence type="ECO:0000313" key="4">
    <source>
        <dbReference type="Proteomes" id="UP001438707"/>
    </source>
</evidence>
<evidence type="ECO:0008006" key="5">
    <source>
        <dbReference type="Google" id="ProtNLM"/>
    </source>
</evidence>
<dbReference type="GO" id="GO:0016705">
    <property type="term" value="F:oxidoreductase activity, acting on paired donors, with incorporation or reduction of molecular oxygen"/>
    <property type="evidence" value="ECO:0007669"/>
    <property type="project" value="InterPro"/>
</dbReference>
<comment type="similarity">
    <text evidence="1">Belongs to the cytochrome P450 family.</text>
</comment>
<dbReference type="InterPro" id="IPR002401">
    <property type="entry name" value="Cyt_P450_E_grp-I"/>
</dbReference>
<name>A0AAW1RPJ8_9CHLO</name>
<gene>
    <name evidence="3" type="ORF">WJX74_005863</name>
</gene>
<feature type="binding site" description="axial binding residue" evidence="2">
    <location>
        <position position="475"/>
    </location>
    <ligand>
        <name>heme</name>
        <dbReference type="ChEBI" id="CHEBI:30413"/>
    </ligand>
    <ligandPart>
        <name>Fe</name>
        <dbReference type="ChEBI" id="CHEBI:18248"/>
    </ligandPart>
</feature>
<dbReference type="GO" id="GO:0005506">
    <property type="term" value="F:iron ion binding"/>
    <property type="evidence" value="ECO:0007669"/>
    <property type="project" value="InterPro"/>
</dbReference>
<reference evidence="3 4" key="1">
    <citation type="journal article" date="2024" name="Nat. Commun.">
        <title>Phylogenomics reveals the evolutionary origins of lichenization in chlorophyte algae.</title>
        <authorList>
            <person name="Puginier C."/>
            <person name="Libourel C."/>
            <person name="Otte J."/>
            <person name="Skaloud P."/>
            <person name="Haon M."/>
            <person name="Grisel S."/>
            <person name="Petersen M."/>
            <person name="Berrin J.G."/>
            <person name="Delaux P.M."/>
            <person name="Dal Grande F."/>
            <person name="Keller J."/>
        </authorList>
    </citation>
    <scope>NUCLEOTIDE SEQUENCE [LARGE SCALE GENOMIC DNA]</scope>
    <source>
        <strain evidence="3 4">SAG 2145</strain>
    </source>
</reference>
<dbReference type="InterPro" id="IPR001128">
    <property type="entry name" value="Cyt_P450"/>
</dbReference>
<accession>A0AAW1RPJ8</accession>
<dbReference type="PANTHER" id="PTHR24305">
    <property type="entry name" value="CYTOCHROME P450"/>
    <property type="match status" value="1"/>
</dbReference>
<dbReference type="Proteomes" id="UP001438707">
    <property type="component" value="Unassembled WGS sequence"/>
</dbReference>
<dbReference type="GO" id="GO:0004497">
    <property type="term" value="F:monooxygenase activity"/>
    <property type="evidence" value="ECO:0007669"/>
    <property type="project" value="InterPro"/>
</dbReference>
<dbReference type="SUPFAM" id="SSF48264">
    <property type="entry name" value="Cytochrome P450"/>
    <property type="match status" value="1"/>
</dbReference>
<keyword evidence="4" id="KW-1185">Reference proteome</keyword>
<comment type="cofactor">
    <cofactor evidence="2">
        <name>heme</name>
        <dbReference type="ChEBI" id="CHEBI:30413"/>
    </cofactor>
</comment>
<dbReference type="InterPro" id="IPR036396">
    <property type="entry name" value="Cyt_P450_sf"/>
</dbReference>
<organism evidence="3 4">
    <name type="scientific">Apatococcus lobatus</name>
    <dbReference type="NCBI Taxonomy" id="904363"/>
    <lineage>
        <taxon>Eukaryota</taxon>
        <taxon>Viridiplantae</taxon>
        <taxon>Chlorophyta</taxon>
        <taxon>core chlorophytes</taxon>
        <taxon>Trebouxiophyceae</taxon>
        <taxon>Chlorellales</taxon>
        <taxon>Chlorellaceae</taxon>
        <taxon>Apatococcus</taxon>
    </lineage>
</organism>
<dbReference type="InterPro" id="IPR050121">
    <property type="entry name" value="Cytochrome_P450_monoxygenase"/>
</dbReference>